<dbReference type="InterPro" id="IPR036179">
    <property type="entry name" value="Ig-like_dom_sf"/>
</dbReference>
<evidence type="ECO:0000259" key="2">
    <source>
        <dbReference type="PROSITE" id="PS50835"/>
    </source>
</evidence>
<evidence type="ECO:0000313" key="3">
    <source>
        <dbReference type="EMBL" id="KZS07421.1"/>
    </source>
</evidence>
<accession>A0A164Q4D4</accession>
<dbReference type="EMBL" id="LRGB01002480">
    <property type="protein sequence ID" value="KZS07421.1"/>
    <property type="molecule type" value="Genomic_DNA"/>
</dbReference>
<dbReference type="InterPro" id="IPR003599">
    <property type="entry name" value="Ig_sub"/>
</dbReference>
<feature type="non-terminal residue" evidence="3">
    <location>
        <position position="1"/>
    </location>
</feature>
<organism evidence="3 4">
    <name type="scientific">Daphnia magna</name>
    <dbReference type="NCBI Taxonomy" id="35525"/>
    <lineage>
        <taxon>Eukaryota</taxon>
        <taxon>Metazoa</taxon>
        <taxon>Ecdysozoa</taxon>
        <taxon>Arthropoda</taxon>
        <taxon>Crustacea</taxon>
        <taxon>Branchiopoda</taxon>
        <taxon>Diplostraca</taxon>
        <taxon>Cladocera</taxon>
        <taxon>Anomopoda</taxon>
        <taxon>Daphniidae</taxon>
        <taxon>Daphnia</taxon>
    </lineage>
</organism>
<dbReference type="InterPro" id="IPR007110">
    <property type="entry name" value="Ig-like_dom"/>
</dbReference>
<feature type="compositionally biased region" description="Low complexity" evidence="1">
    <location>
        <begin position="45"/>
        <end position="56"/>
    </location>
</feature>
<gene>
    <name evidence="3" type="ORF">APZ42_028860</name>
</gene>
<feature type="non-terminal residue" evidence="3">
    <location>
        <position position="135"/>
    </location>
</feature>
<proteinExistence type="predicted"/>
<dbReference type="SUPFAM" id="SSF48726">
    <property type="entry name" value="Immunoglobulin"/>
    <property type="match status" value="1"/>
</dbReference>
<name>A0A164Q4D4_9CRUS</name>
<dbReference type="SMART" id="SM00409">
    <property type="entry name" value="IG"/>
    <property type="match status" value="1"/>
</dbReference>
<sequence>ISALSYQTVVVKAGHSVNLTCPGVSELSLISALEWRCQGCNLAPSTSSSSSSSLASMNGTRNSAGGGSHGETSAVKLVEYSNNAVVVWNNQDRMSLDSQTYALLFFPVRHYDHGEYTCLVNERRRPDTIIHLVVQ</sequence>
<dbReference type="Gene3D" id="2.60.40.10">
    <property type="entry name" value="Immunoglobulins"/>
    <property type="match status" value="1"/>
</dbReference>
<reference evidence="3 4" key="1">
    <citation type="submission" date="2016-03" db="EMBL/GenBank/DDBJ databases">
        <title>EvidentialGene: Evidence-directed Construction of Genes on Genomes.</title>
        <authorList>
            <person name="Gilbert D.G."/>
            <person name="Choi J.-H."/>
            <person name="Mockaitis K."/>
            <person name="Colbourne J."/>
            <person name="Pfrender M."/>
        </authorList>
    </citation>
    <scope>NUCLEOTIDE SEQUENCE [LARGE SCALE GENOMIC DNA]</scope>
    <source>
        <strain evidence="3 4">Xinb3</strain>
        <tissue evidence="3">Complete organism</tissue>
    </source>
</reference>
<protein>
    <recommendedName>
        <fullName evidence="2">Ig-like domain-containing protein</fullName>
    </recommendedName>
</protein>
<comment type="caution">
    <text evidence="3">The sequence shown here is derived from an EMBL/GenBank/DDBJ whole genome shotgun (WGS) entry which is preliminary data.</text>
</comment>
<dbReference type="STRING" id="35525.A0A164Q4D4"/>
<dbReference type="Proteomes" id="UP000076858">
    <property type="component" value="Unassembled WGS sequence"/>
</dbReference>
<dbReference type="AlphaFoldDB" id="A0A164Q4D4"/>
<dbReference type="PROSITE" id="PS50835">
    <property type="entry name" value="IG_LIKE"/>
    <property type="match status" value="1"/>
</dbReference>
<evidence type="ECO:0000313" key="4">
    <source>
        <dbReference type="Proteomes" id="UP000076858"/>
    </source>
</evidence>
<feature type="domain" description="Ig-like" evidence="2">
    <location>
        <begin position="1"/>
        <end position="130"/>
    </location>
</feature>
<keyword evidence="4" id="KW-1185">Reference proteome</keyword>
<feature type="region of interest" description="Disordered" evidence="1">
    <location>
        <begin position="44"/>
        <end position="70"/>
    </location>
</feature>
<evidence type="ECO:0000256" key="1">
    <source>
        <dbReference type="SAM" id="MobiDB-lite"/>
    </source>
</evidence>
<dbReference type="InterPro" id="IPR013783">
    <property type="entry name" value="Ig-like_fold"/>
</dbReference>
<dbReference type="OrthoDB" id="6371915at2759"/>